<dbReference type="Gene3D" id="1.25.10.10">
    <property type="entry name" value="Leucine-rich Repeat Variant"/>
    <property type="match status" value="4"/>
</dbReference>
<protein>
    <recommendedName>
        <fullName evidence="7">IBB domain-containing protein</fullName>
    </recommendedName>
</protein>
<dbReference type="Pfam" id="PF00514">
    <property type="entry name" value="Arm"/>
    <property type="match status" value="10"/>
</dbReference>
<dbReference type="SUPFAM" id="SSF48371">
    <property type="entry name" value="ARM repeat"/>
    <property type="match status" value="4"/>
</dbReference>
<dbReference type="AlphaFoldDB" id="A0A8S9HU09"/>
<dbReference type="SMART" id="SM00185">
    <property type="entry name" value="ARM"/>
    <property type="match status" value="16"/>
</dbReference>
<dbReference type="PROSITE" id="PS50176">
    <property type="entry name" value="ARM_REPEAT"/>
    <property type="match status" value="4"/>
</dbReference>
<evidence type="ECO:0000256" key="5">
    <source>
        <dbReference type="PROSITE-ProRule" id="PRU00259"/>
    </source>
</evidence>
<evidence type="ECO:0000313" key="9">
    <source>
        <dbReference type="Proteomes" id="UP000712281"/>
    </source>
</evidence>
<evidence type="ECO:0000259" key="7">
    <source>
        <dbReference type="PROSITE" id="PS51214"/>
    </source>
</evidence>
<dbReference type="Gene3D" id="1.20.5.690">
    <property type="entry name" value="Importin-alpha, importin-beta-binding domain"/>
    <property type="match status" value="1"/>
</dbReference>
<feature type="repeat" description="ARM" evidence="5">
    <location>
        <begin position="447"/>
        <end position="489"/>
    </location>
</feature>
<sequence length="1109" mass="122834">MKGGTTTSWTTTSVRRSGYKAVVDGVGGRRRREEDMVEIRKAKREESLLKKRREALPLPHSPPPSDAVSLDQNVRIFDWVIQLISRIWSDKKELLIEATTQIRTLLCGEMFNVHVEEVIQAGLVPRFVEFLTWDDFPQLQFEAAWALTNIASGTSENTEVVIDHGAVAILVRLLSSPYDGVREQVVWALGNISGDSPRCRDIVLGHSALPSLLLQLNNGDKLSMLVNAAWTLSNLCRGKPQPPYDQVSAALPALAHLIRLDDKELLAYTCWALVYLSDGSNEKIQAVIEANVCGRLIGLSVHRSPSVATPALRTIGIVVTGNDSQTQESLLKKRREALPLPHSPPPSDAVSLDQNVRVFDWVIQLISRIWSDKKELLIEATTQIRTLLCGEMFNVHVEEVIQAGLVPRFVEFLTWDDFPLLQFEAAWALTNIASGTSENTEVVIDHGAVAILVRLLSSPYDGVREQVVWALGNISGDSPRCRDIVLGHGALPSLLLQLNNGAKLSMLVNAAWTLSNLCRGKPQPPYDQVSAALPALAQLIRLDDKELLAYTCWALVYLSDGSNEKIQAVIEANVCGRLIGLSVHRSPSVATPALRTVGIVVTGNDSQTQVSAALPALAQLIRLDDKELLAYTCWALVYLSDGSNEKIQAVIEANVCGRLIGLSVHRSPSVATPALRTVGIVVTGNDSQTQYIIDLQALPCLLNLLRGPYNKTIRKEACWVVSNITAGCQSQIQAVFDADICPALVNLLRNSEFDVKYEAAWAICNAIAGGSYKQILDIYEMAVKILETYWLEEEEGEEEDKGRQDMVYFPVEKFANMPTPSCTLGLSTDVGFLFRGDHFGLEQSLVLFCRVWEELVKLKPNNFDLIWLSLVLVLLAAWQSHTQLICPYTNRESSHRSPSVATPALRTVGIVVTGNDSQTQYIIDLQALPCLLNLLRGPYNKTIRKEACWVISNITAGCQSQIQAVYDADICPALVNLLRNSEFDVKYEAAWAICNAVAGGSYKQILTKLYVFTPFGLLQSFGYIFLKRVRLIEDAEGLEKIESLQSHENSDIYEMAVKILETYWLEEEEGEDEVEEEDKGRQDIVYFPVDNFANMPTPSCTLGEMYCGP</sequence>
<dbReference type="InterPro" id="IPR002652">
    <property type="entry name" value="Importin-a_IBB"/>
</dbReference>
<keyword evidence="2 6" id="KW-0813">Transport</keyword>
<evidence type="ECO:0000313" key="8">
    <source>
        <dbReference type="EMBL" id="KAF2558368.1"/>
    </source>
</evidence>
<dbReference type="GO" id="GO:0006606">
    <property type="term" value="P:protein import into nucleus"/>
    <property type="evidence" value="ECO:0007669"/>
    <property type="project" value="InterPro"/>
</dbReference>
<keyword evidence="3" id="KW-0677">Repeat</keyword>
<dbReference type="PROSITE" id="PS51214">
    <property type="entry name" value="IBB"/>
    <property type="match status" value="1"/>
</dbReference>
<dbReference type="InterPro" id="IPR016024">
    <property type="entry name" value="ARM-type_fold"/>
</dbReference>
<dbReference type="GO" id="GO:0005634">
    <property type="term" value="C:nucleus"/>
    <property type="evidence" value="ECO:0007669"/>
    <property type="project" value="UniProtKB-ARBA"/>
</dbReference>
<dbReference type="InterPro" id="IPR032413">
    <property type="entry name" value="Arm_3"/>
</dbReference>
<dbReference type="Pfam" id="PF16186">
    <property type="entry name" value="Arm_3"/>
    <property type="match status" value="1"/>
</dbReference>
<evidence type="ECO:0000256" key="2">
    <source>
        <dbReference type="ARBA" id="ARBA00022448"/>
    </source>
</evidence>
<feature type="repeat" description="ARM" evidence="5">
    <location>
        <begin position="404"/>
        <end position="447"/>
    </location>
</feature>
<evidence type="ECO:0000256" key="6">
    <source>
        <dbReference type="PROSITE-ProRule" id="PRU00561"/>
    </source>
</evidence>
<evidence type="ECO:0000256" key="4">
    <source>
        <dbReference type="ARBA" id="ARBA00022927"/>
    </source>
</evidence>
<proteinExistence type="inferred from homology"/>
<comment type="similarity">
    <text evidence="1">Belongs to the importin alpha family.</text>
</comment>
<dbReference type="SMART" id="SM00567">
    <property type="entry name" value="EZ_HEAT"/>
    <property type="match status" value="4"/>
</dbReference>
<dbReference type="FunFam" id="1.20.5.690:FF:000002">
    <property type="entry name" value="Importin subunit alpha"/>
    <property type="match status" value="1"/>
</dbReference>
<dbReference type="Proteomes" id="UP000712281">
    <property type="component" value="Unassembled WGS sequence"/>
</dbReference>
<dbReference type="PANTHER" id="PTHR23316">
    <property type="entry name" value="IMPORTIN ALPHA"/>
    <property type="match status" value="1"/>
</dbReference>
<keyword evidence="4" id="KW-0653">Protein transport</keyword>
<evidence type="ECO:0000256" key="1">
    <source>
        <dbReference type="ARBA" id="ARBA00010394"/>
    </source>
</evidence>
<dbReference type="GO" id="GO:0061608">
    <property type="term" value="F:nuclear import signal receptor activity"/>
    <property type="evidence" value="ECO:0007669"/>
    <property type="project" value="InterPro"/>
</dbReference>
<feature type="repeat" description="ARM" evidence="5">
    <location>
        <begin position="122"/>
        <end position="165"/>
    </location>
</feature>
<name>A0A8S9HU09_BRACR</name>
<organism evidence="8 9">
    <name type="scientific">Brassica cretica</name>
    <name type="common">Mustard</name>
    <dbReference type="NCBI Taxonomy" id="69181"/>
    <lineage>
        <taxon>Eukaryota</taxon>
        <taxon>Viridiplantae</taxon>
        <taxon>Streptophyta</taxon>
        <taxon>Embryophyta</taxon>
        <taxon>Tracheophyta</taxon>
        <taxon>Spermatophyta</taxon>
        <taxon>Magnoliopsida</taxon>
        <taxon>eudicotyledons</taxon>
        <taxon>Gunneridae</taxon>
        <taxon>Pentapetalae</taxon>
        <taxon>rosids</taxon>
        <taxon>malvids</taxon>
        <taxon>Brassicales</taxon>
        <taxon>Brassicaceae</taxon>
        <taxon>Brassiceae</taxon>
        <taxon>Brassica</taxon>
    </lineage>
</organism>
<dbReference type="EMBL" id="QGKW02001940">
    <property type="protein sequence ID" value="KAF2558368.1"/>
    <property type="molecule type" value="Genomic_DNA"/>
</dbReference>
<dbReference type="InterPro" id="IPR011989">
    <property type="entry name" value="ARM-like"/>
</dbReference>
<feature type="repeat" description="ARM" evidence="5">
    <location>
        <begin position="165"/>
        <end position="193"/>
    </location>
</feature>
<gene>
    <name evidence="8" type="ORF">F2Q68_00018231</name>
</gene>
<dbReference type="Pfam" id="PF01749">
    <property type="entry name" value="IBB"/>
    <property type="match status" value="1"/>
</dbReference>
<reference evidence="8" key="1">
    <citation type="submission" date="2019-12" db="EMBL/GenBank/DDBJ databases">
        <title>Genome sequencing and annotation of Brassica cretica.</title>
        <authorList>
            <person name="Studholme D.J."/>
            <person name="Sarris P.F."/>
        </authorList>
    </citation>
    <scope>NUCLEOTIDE SEQUENCE</scope>
    <source>
        <strain evidence="8">PFS-001/15</strain>
        <tissue evidence="8">Leaf</tissue>
    </source>
</reference>
<evidence type="ECO:0000256" key="3">
    <source>
        <dbReference type="ARBA" id="ARBA00022737"/>
    </source>
</evidence>
<comment type="caution">
    <text evidence="8">The sequence shown here is derived from an EMBL/GenBank/DDBJ whole genome shotgun (WGS) entry which is preliminary data.</text>
</comment>
<dbReference type="InterPro" id="IPR004155">
    <property type="entry name" value="PBS_lyase_HEAT"/>
</dbReference>
<dbReference type="InterPro" id="IPR036975">
    <property type="entry name" value="Importin-a_IBB_sf"/>
</dbReference>
<dbReference type="InterPro" id="IPR000225">
    <property type="entry name" value="Armadillo"/>
</dbReference>
<feature type="domain" description="IBB" evidence="7">
    <location>
        <begin position="1"/>
        <end position="61"/>
    </location>
</feature>
<dbReference type="FunFam" id="1.25.10.10:FF:000009">
    <property type="entry name" value="Importin subunit alpha"/>
    <property type="match status" value="2"/>
</dbReference>
<accession>A0A8S9HU09</accession>